<evidence type="ECO:0000313" key="8">
    <source>
        <dbReference type="Proteomes" id="UP000085678"/>
    </source>
</evidence>
<keyword evidence="5 7" id="KW-1133">Transmembrane helix</keyword>
<feature type="transmembrane region" description="Helical" evidence="7">
    <location>
        <begin position="153"/>
        <end position="173"/>
    </location>
</feature>
<dbReference type="RefSeq" id="XP_013409202.1">
    <property type="nucleotide sequence ID" value="XM_013553748.1"/>
</dbReference>
<feature type="transmembrane region" description="Helical" evidence="7">
    <location>
        <begin position="236"/>
        <end position="259"/>
    </location>
</feature>
<keyword evidence="3" id="KW-0762">Sugar transport</keyword>
<evidence type="ECO:0000256" key="4">
    <source>
        <dbReference type="ARBA" id="ARBA00022692"/>
    </source>
</evidence>
<dbReference type="SUPFAM" id="SSF103481">
    <property type="entry name" value="Multidrug resistance efflux transporter EmrE"/>
    <property type="match status" value="1"/>
</dbReference>
<dbReference type="Proteomes" id="UP000085678">
    <property type="component" value="Unplaced"/>
</dbReference>
<feature type="transmembrane region" description="Helical" evidence="7">
    <location>
        <begin position="83"/>
        <end position="100"/>
    </location>
</feature>
<dbReference type="KEGG" id="lak:106172840"/>
<comment type="similarity">
    <text evidence="2">Belongs to the nucleotide-sugar transporter family. SLC35A subfamily.</text>
</comment>
<dbReference type="InterPro" id="IPR037185">
    <property type="entry name" value="EmrE-like"/>
</dbReference>
<dbReference type="InterPro" id="IPR007271">
    <property type="entry name" value="Nuc_sug_transpt"/>
</dbReference>
<feature type="transmembrane region" description="Helical" evidence="7">
    <location>
        <begin position="206"/>
        <end position="224"/>
    </location>
</feature>
<dbReference type="AlphaFoldDB" id="A0A1S3JFL9"/>
<protein>
    <submittedName>
        <fullName evidence="9">CMP-sialic acid transporter 2</fullName>
    </submittedName>
</protein>
<dbReference type="GO" id="GO:0015165">
    <property type="term" value="F:pyrimidine nucleotide-sugar transmembrane transporter activity"/>
    <property type="evidence" value="ECO:0007669"/>
    <property type="project" value="InterPro"/>
</dbReference>
<feature type="transmembrane region" description="Helical" evidence="7">
    <location>
        <begin position="307"/>
        <end position="329"/>
    </location>
</feature>
<feature type="transmembrane region" description="Helical" evidence="7">
    <location>
        <begin position="336"/>
        <end position="358"/>
    </location>
</feature>
<feature type="transmembrane region" description="Helical" evidence="7">
    <location>
        <begin position="120"/>
        <end position="141"/>
    </location>
</feature>
<keyword evidence="3" id="KW-0813">Transport</keyword>
<feature type="transmembrane region" description="Helical" evidence="7">
    <location>
        <begin position="364"/>
        <end position="380"/>
    </location>
</feature>
<organism evidence="8 9">
    <name type="scientific">Lingula anatina</name>
    <name type="common">Brachiopod</name>
    <name type="synonym">Lingula unguis</name>
    <dbReference type="NCBI Taxonomy" id="7574"/>
    <lineage>
        <taxon>Eukaryota</taxon>
        <taxon>Metazoa</taxon>
        <taxon>Spiralia</taxon>
        <taxon>Lophotrochozoa</taxon>
        <taxon>Brachiopoda</taxon>
        <taxon>Linguliformea</taxon>
        <taxon>Lingulata</taxon>
        <taxon>Lingulida</taxon>
        <taxon>Linguloidea</taxon>
        <taxon>Lingulidae</taxon>
        <taxon>Lingula</taxon>
    </lineage>
</organism>
<proteinExistence type="inferred from homology"/>
<evidence type="ECO:0000256" key="7">
    <source>
        <dbReference type="SAM" id="Phobius"/>
    </source>
</evidence>
<evidence type="ECO:0000256" key="6">
    <source>
        <dbReference type="ARBA" id="ARBA00023136"/>
    </source>
</evidence>
<dbReference type="PANTHER" id="PTHR10231">
    <property type="entry name" value="NUCLEOTIDE-SUGAR TRANSMEMBRANE TRANSPORTER"/>
    <property type="match status" value="1"/>
</dbReference>
<keyword evidence="6 7" id="KW-0472">Membrane</keyword>
<dbReference type="GeneID" id="106172840"/>
<sequence>MTLTWKTIHLPAKFPSFSLRGILNSDEMPGHMSADITASTAADLEEELALQIPDDVSVEIDEKTSTSPPVSVSAVTMDREDHHVALSVIYCFSFLVMEVGKQCSSYAMKYYNDDVYPVPQTFLVAAVELIKLVVMVTVLLFQGKLLQIRISLWFALPSIVYGITNNIHFYALHLTSPPVWAILMQMRVVFIAVTYRTLFKRQIERIQWFALCVLITGIAITKIGGGLEKGNFIHPMAWLLAAFTSFLCMVAAVLTEYLFKNDRRSFADQQLQLYLFGTIVTLMLCLTESNTKVKDLLQFKGISDTMVLVFVISCVTLSVTSGLAVALIMKKMDNIVKIYCGALATLLTAVVSSIFFSARFQLDWTYAAGFVLVFTAIFLYEKKNVDWKKTTIAK</sequence>
<dbReference type="InParanoid" id="A0A1S3JFL9"/>
<dbReference type="Pfam" id="PF04142">
    <property type="entry name" value="Nuc_sug_transp"/>
    <property type="match status" value="1"/>
</dbReference>
<name>A0A1S3JFL9_LINAN</name>
<gene>
    <name evidence="9" type="primary">LOC106172840</name>
</gene>
<dbReference type="GO" id="GO:0000139">
    <property type="term" value="C:Golgi membrane"/>
    <property type="evidence" value="ECO:0007669"/>
    <property type="project" value="InterPro"/>
</dbReference>
<evidence type="ECO:0000313" key="9">
    <source>
        <dbReference type="RefSeq" id="XP_013409202.1"/>
    </source>
</evidence>
<dbReference type="OrthoDB" id="419167at2759"/>
<feature type="transmembrane region" description="Helical" evidence="7">
    <location>
        <begin position="179"/>
        <end position="199"/>
    </location>
</feature>
<keyword evidence="4 7" id="KW-0812">Transmembrane</keyword>
<comment type="subcellular location">
    <subcellularLocation>
        <location evidence="1">Membrane</location>
        <topology evidence="1">Multi-pass membrane protein</topology>
    </subcellularLocation>
</comment>
<reference evidence="9" key="1">
    <citation type="submission" date="2025-08" db="UniProtKB">
        <authorList>
            <consortium name="RefSeq"/>
        </authorList>
    </citation>
    <scope>IDENTIFICATION</scope>
    <source>
        <tissue evidence="9">Gonads</tissue>
    </source>
</reference>
<evidence type="ECO:0000256" key="5">
    <source>
        <dbReference type="ARBA" id="ARBA00022989"/>
    </source>
</evidence>
<feature type="transmembrane region" description="Helical" evidence="7">
    <location>
        <begin position="271"/>
        <end position="287"/>
    </location>
</feature>
<dbReference type="OMA" id="CQCAVAT"/>
<keyword evidence="8" id="KW-1185">Reference proteome</keyword>
<accession>A0A1S3JFL9</accession>
<evidence type="ECO:0000256" key="1">
    <source>
        <dbReference type="ARBA" id="ARBA00004141"/>
    </source>
</evidence>
<evidence type="ECO:0000256" key="2">
    <source>
        <dbReference type="ARBA" id="ARBA00009976"/>
    </source>
</evidence>
<evidence type="ECO:0000256" key="3">
    <source>
        <dbReference type="ARBA" id="ARBA00022597"/>
    </source>
</evidence>